<proteinExistence type="predicted"/>
<dbReference type="EMBL" id="BPLR01008682">
    <property type="protein sequence ID" value="GIY26428.1"/>
    <property type="molecule type" value="Genomic_DNA"/>
</dbReference>
<comment type="caution">
    <text evidence="2">The sequence shown here is derived from an EMBL/GenBank/DDBJ whole genome shotgun (WGS) entry which is preliminary data.</text>
</comment>
<reference evidence="2 3" key="1">
    <citation type="submission" date="2021-06" db="EMBL/GenBank/DDBJ databases">
        <title>Caerostris extrusa draft genome.</title>
        <authorList>
            <person name="Kono N."/>
            <person name="Arakawa K."/>
        </authorList>
    </citation>
    <scope>NUCLEOTIDE SEQUENCE [LARGE SCALE GENOMIC DNA]</scope>
</reference>
<dbReference type="Proteomes" id="UP001054945">
    <property type="component" value="Unassembled WGS sequence"/>
</dbReference>
<evidence type="ECO:0000313" key="3">
    <source>
        <dbReference type="Proteomes" id="UP001054945"/>
    </source>
</evidence>
<protein>
    <submittedName>
        <fullName evidence="2">Uncharacterized protein</fullName>
    </submittedName>
</protein>
<evidence type="ECO:0000256" key="1">
    <source>
        <dbReference type="SAM" id="MobiDB-lite"/>
    </source>
</evidence>
<name>A0AAV4RX07_CAEEX</name>
<feature type="region of interest" description="Disordered" evidence="1">
    <location>
        <begin position="10"/>
        <end position="34"/>
    </location>
</feature>
<organism evidence="2 3">
    <name type="scientific">Caerostris extrusa</name>
    <name type="common">Bark spider</name>
    <name type="synonym">Caerostris bankana</name>
    <dbReference type="NCBI Taxonomy" id="172846"/>
    <lineage>
        <taxon>Eukaryota</taxon>
        <taxon>Metazoa</taxon>
        <taxon>Ecdysozoa</taxon>
        <taxon>Arthropoda</taxon>
        <taxon>Chelicerata</taxon>
        <taxon>Arachnida</taxon>
        <taxon>Araneae</taxon>
        <taxon>Araneomorphae</taxon>
        <taxon>Entelegynae</taxon>
        <taxon>Araneoidea</taxon>
        <taxon>Araneidae</taxon>
        <taxon>Caerostris</taxon>
    </lineage>
</organism>
<evidence type="ECO:0000313" key="2">
    <source>
        <dbReference type="EMBL" id="GIY26428.1"/>
    </source>
</evidence>
<sequence length="110" mass="12213">MAIALKWGGNGSLRPLSTAPHYTPQRITPRGQREISKVSRTSSSYVLGRLEWASDQFGLTAAPGEAKCVKSRQLTVAPLWKQRSISQDTTHLGNLILIFFSNKFTSIRII</sequence>
<dbReference type="AlphaFoldDB" id="A0AAV4RX07"/>
<accession>A0AAV4RX07</accession>
<keyword evidence="3" id="KW-1185">Reference proteome</keyword>
<gene>
    <name evidence="2" type="ORF">CEXT_807171</name>
</gene>